<feature type="region of interest" description="Disordered" evidence="5">
    <location>
        <begin position="1"/>
        <end position="43"/>
    </location>
</feature>
<reference evidence="7" key="2">
    <citation type="submission" date="2023-05" db="EMBL/GenBank/DDBJ databases">
        <authorList>
            <consortium name="Lawrence Berkeley National Laboratory"/>
            <person name="Steindorff A."/>
            <person name="Hensen N."/>
            <person name="Bonometti L."/>
            <person name="Westerberg I."/>
            <person name="Brannstrom I.O."/>
            <person name="Guillou S."/>
            <person name="Cros-Aarteil S."/>
            <person name="Calhoun S."/>
            <person name="Haridas S."/>
            <person name="Kuo A."/>
            <person name="Mondo S."/>
            <person name="Pangilinan J."/>
            <person name="Riley R."/>
            <person name="Labutti K."/>
            <person name="Andreopoulos B."/>
            <person name="Lipzen A."/>
            <person name="Chen C."/>
            <person name="Yanf M."/>
            <person name="Daum C."/>
            <person name="Ng V."/>
            <person name="Clum A."/>
            <person name="Ohm R."/>
            <person name="Martin F."/>
            <person name="Silar P."/>
            <person name="Natvig D."/>
            <person name="Lalanne C."/>
            <person name="Gautier V."/>
            <person name="Ament-Velasquez S.L."/>
            <person name="Kruys A."/>
            <person name="Hutchinson M.I."/>
            <person name="Powell A.J."/>
            <person name="Barry K."/>
            <person name="Miller A.N."/>
            <person name="Grigoriev I.V."/>
            <person name="Debuchy R."/>
            <person name="Gladieux P."/>
            <person name="Thoren M.H."/>
            <person name="Johannesson H."/>
        </authorList>
    </citation>
    <scope>NUCLEOTIDE SEQUENCE</scope>
    <source>
        <strain evidence="7">CBS 757.83</strain>
    </source>
</reference>
<accession>A0AAN6T6Q4</accession>
<dbReference type="PROSITE" id="PS00028">
    <property type="entry name" value="ZINC_FINGER_C2H2_1"/>
    <property type="match status" value="1"/>
</dbReference>
<organism evidence="7 8">
    <name type="scientific">Parathielavia hyrcaniae</name>
    <dbReference type="NCBI Taxonomy" id="113614"/>
    <lineage>
        <taxon>Eukaryota</taxon>
        <taxon>Fungi</taxon>
        <taxon>Dikarya</taxon>
        <taxon>Ascomycota</taxon>
        <taxon>Pezizomycotina</taxon>
        <taxon>Sordariomycetes</taxon>
        <taxon>Sordariomycetidae</taxon>
        <taxon>Sordariales</taxon>
        <taxon>Chaetomiaceae</taxon>
        <taxon>Parathielavia</taxon>
    </lineage>
</organism>
<feature type="non-terminal residue" evidence="7">
    <location>
        <position position="1"/>
    </location>
</feature>
<dbReference type="PANTHER" id="PTHR23235:SF120">
    <property type="entry name" value="KRUPPEL-LIKE FACTOR 15"/>
    <property type="match status" value="1"/>
</dbReference>
<feature type="region of interest" description="Disordered" evidence="5">
    <location>
        <begin position="117"/>
        <end position="174"/>
    </location>
</feature>
<comment type="caution">
    <text evidence="7">The sequence shown here is derived from an EMBL/GenBank/DDBJ whole genome shotgun (WGS) entry which is preliminary data.</text>
</comment>
<dbReference type="GO" id="GO:0000978">
    <property type="term" value="F:RNA polymerase II cis-regulatory region sequence-specific DNA binding"/>
    <property type="evidence" value="ECO:0007669"/>
    <property type="project" value="TreeGrafter"/>
</dbReference>
<dbReference type="InterPro" id="IPR013087">
    <property type="entry name" value="Znf_C2H2_type"/>
</dbReference>
<evidence type="ECO:0000256" key="2">
    <source>
        <dbReference type="ARBA" id="ARBA00022771"/>
    </source>
</evidence>
<dbReference type="EMBL" id="MU863624">
    <property type="protein sequence ID" value="KAK4106002.1"/>
    <property type="molecule type" value="Genomic_DNA"/>
</dbReference>
<dbReference type="PANTHER" id="PTHR23235">
    <property type="entry name" value="KRUEPPEL-LIKE TRANSCRIPTION FACTOR"/>
    <property type="match status" value="1"/>
</dbReference>
<keyword evidence="1" id="KW-0479">Metal-binding</keyword>
<name>A0AAN6T6Q4_9PEZI</name>
<dbReference type="InterPro" id="IPR036236">
    <property type="entry name" value="Znf_C2H2_sf"/>
</dbReference>
<dbReference type="PROSITE" id="PS50157">
    <property type="entry name" value="ZINC_FINGER_C2H2_2"/>
    <property type="match status" value="2"/>
</dbReference>
<proteinExistence type="predicted"/>
<reference evidence="7" key="1">
    <citation type="journal article" date="2023" name="Mol. Phylogenet. Evol.">
        <title>Genome-scale phylogeny and comparative genomics of the fungal order Sordariales.</title>
        <authorList>
            <person name="Hensen N."/>
            <person name="Bonometti L."/>
            <person name="Westerberg I."/>
            <person name="Brannstrom I.O."/>
            <person name="Guillou S."/>
            <person name="Cros-Aarteil S."/>
            <person name="Calhoun S."/>
            <person name="Haridas S."/>
            <person name="Kuo A."/>
            <person name="Mondo S."/>
            <person name="Pangilinan J."/>
            <person name="Riley R."/>
            <person name="LaButti K."/>
            <person name="Andreopoulos B."/>
            <person name="Lipzen A."/>
            <person name="Chen C."/>
            <person name="Yan M."/>
            <person name="Daum C."/>
            <person name="Ng V."/>
            <person name="Clum A."/>
            <person name="Steindorff A."/>
            <person name="Ohm R.A."/>
            <person name="Martin F."/>
            <person name="Silar P."/>
            <person name="Natvig D.O."/>
            <person name="Lalanne C."/>
            <person name="Gautier V."/>
            <person name="Ament-Velasquez S.L."/>
            <person name="Kruys A."/>
            <person name="Hutchinson M.I."/>
            <person name="Powell A.J."/>
            <person name="Barry K."/>
            <person name="Miller A.N."/>
            <person name="Grigoriev I.V."/>
            <person name="Debuchy R."/>
            <person name="Gladieux P."/>
            <person name="Hiltunen Thoren M."/>
            <person name="Johannesson H."/>
        </authorList>
    </citation>
    <scope>NUCLEOTIDE SEQUENCE</scope>
    <source>
        <strain evidence="7">CBS 757.83</strain>
    </source>
</reference>
<sequence>SIPPTPELSRSDSYDSRMAAEPPSPMTPFYEYSSRYQSPAKNSRYHPDEFIADAQSFYLSNKRKAGVLDDGHPVDYEDKRPAIPPSPSGSTLGAEKPAQKRFPCRFRDQFGCDKTFTTSGHASRHSKIHTAEKAVPCSHSGCPKKFTRSDNMKQHLDTHYKDKSRPTPNSRPGA</sequence>
<evidence type="ECO:0000256" key="5">
    <source>
        <dbReference type="SAM" id="MobiDB-lite"/>
    </source>
</evidence>
<evidence type="ECO:0000256" key="3">
    <source>
        <dbReference type="ARBA" id="ARBA00022833"/>
    </source>
</evidence>
<dbReference type="FunFam" id="3.30.160.60:FF:001075">
    <property type="entry name" value="Zinc finger, C2H2-type/integrase, DNA-binding protein"/>
    <property type="match status" value="1"/>
</dbReference>
<dbReference type="GO" id="GO:0008270">
    <property type="term" value="F:zinc ion binding"/>
    <property type="evidence" value="ECO:0007669"/>
    <property type="project" value="UniProtKB-KW"/>
</dbReference>
<feature type="compositionally biased region" description="Basic and acidic residues" evidence="5">
    <location>
        <begin position="68"/>
        <end position="81"/>
    </location>
</feature>
<dbReference type="Gene3D" id="3.30.160.60">
    <property type="entry name" value="Classic Zinc Finger"/>
    <property type="match status" value="2"/>
</dbReference>
<dbReference type="SMART" id="SM00355">
    <property type="entry name" value="ZnF_C2H2"/>
    <property type="match status" value="2"/>
</dbReference>
<feature type="domain" description="C2H2-type" evidence="6">
    <location>
        <begin position="102"/>
        <end position="134"/>
    </location>
</feature>
<protein>
    <recommendedName>
        <fullName evidence="6">C2H2-type domain-containing protein</fullName>
    </recommendedName>
</protein>
<dbReference type="Pfam" id="PF00096">
    <property type="entry name" value="zf-C2H2"/>
    <property type="match status" value="1"/>
</dbReference>
<feature type="domain" description="C2H2-type" evidence="6">
    <location>
        <begin position="135"/>
        <end position="164"/>
    </location>
</feature>
<gene>
    <name evidence="7" type="ORF">N658DRAFT_399937</name>
</gene>
<dbReference type="Proteomes" id="UP001305647">
    <property type="component" value="Unassembled WGS sequence"/>
</dbReference>
<evidence type="ECO:0000256" key="4">
    <source>
        <dbReference type="PROSITE-ProRule" id="PRU00042"/>
    </source>
</evidence>
<feature type="non-terminal residue" evidence="7">
    <location>
        <position position="174"/>
    </location>
</feature>
<keyword evidence="2 4" id="KW-0863">Zinc-finger</keyword>
<feature type="compositionally biased region" description="Basic and acidic residues" evidence="5">
    <location>
        <begin position="147"/>
        <end position="165"/>
    </location>
</feature>
<keyword evidence="3" id="KW-0862">Zinc</keyword>
<evidence type="ECO:0000259" key="6">
    <source>
        <dbReference type="PROSITE" id="PS50157"/>
    </source>
</evidence>
<dbReference type="AlphaFoldDB" id="A0AAN6T6Q4"/>
<feature type="region of interest" description="Disordered" evidence="5">
    <location>
        <begin position="68"/>
        <end position="102"/>
    </location>
</feature>
<evidence type="ECO:0000313" key="8">
    <source>
        <dbReference type="Proteomes" id="UP001305647"/>
    </source>
</evidence>
<dbReference type="GO" id="GO:0000981">
    <property type="term" value="F:DNA-binding transcription factor activity, RNA polymerase II-specific"/>
    <property type="evidence" value="ECO:0007669"/>
    <property type="project" value="TreeGrafter"/>
</dbReference>
<evidence type="ECO:0000313" key="7">
    <source>
        <dbReference type="EMBL" id="KAK4106002.1"/>
    </source>
</evidence>
<keyword evidence="8" id="KW-1185">Reference proteome</keyword>
<evidence type="ECO:0000256" key="1">
    <source>
        <dbReference type="ARBA" id="ARBA00022723"/>
    </source>
</evidence>
<dbReference type="SUPFAM" id="SSF57667">
    <property type="entry name" value="beta-beta-alpha zinc fingers"/>
    <property type="match status" value="1"/>
</dbReference>